<evidence type="ECO:0008006" key="4">
    <source>
        <dbReference type="Google" id="ProtNLM"/>
    </source>
</evidence>
<reference evidence="2" key="2">
    <citation type="journal article" date="2023" name="Curr. Microbiol.">
        <title>Granulicatella seriolae sp. nov., a Novel Facultative Anaerobe Isolated from Yellowtail Marine Fish.</title>
        <authorList>
            <person name="Lee M."/>
            <person name="Choi Y.J."/>
            <person name="Farooq A."/>
            <person name="Jeong J.B."/>
            <person name="Jung M.Y."/>
        </authorList>
    </citation>
    <scope>NUCLEOTIDE SEQUENCE</scope>
    <source>
        <strain evidence="2">S8</strain>
    </source>
</reference>
<dbReference type="EMBL" id="JANHNZ010000014">
    <property type="protein sequence ID" value="MCQ9210804.1"/>
    <property type="molecule type" value="Genomic_DNA"/>
</dbReference>
<feature type="transmembrane region" description="Helical" evidence="1">
    <location>
        <begin position="59"/>
        <end position="79"/>
    </location>
</feature>
<gene>
    <name evidence="2" type="ORF">NPA36_09620</name>
</gene>
<protein>
    <recommendedName>
        <fullName evidence="4">YcxB family protein</fullName>
    </recommendedName>
</protein>
<keyword evidence="1" id="KW-1133">Transmembrane helix</keyword>
<name>A0ABT1WQH9_9LACT</name>
<proteinExistence type="predicted"/>
<keyword evidence="3" id="KW-1185">Reference proteome</keyword>
<keyword evidence="1" id="KW-0812">Transmembrane</keyword>
<accession>A0ABT1WQH9</accession>
<dbReference type="Proteomes" id="UP001059480">
    <property type="component" value="Unassembled WGS sequence"/>
</dbReference>
<comment type="caution">
    <text evidence="2">The sequence shown here is derived from an EMBL/GenBank/DDBJ whole genome shotgun (WGS) entry which is preliminary data.</text>
</comment>
<dbReference type="RefSeq" id="WP_256945913.1">
    <property type="nucleotide sequence ID" value="NZ_JANHNZ010000014.1"/>
</dbReference>
<organism evidence="2 3">
    <name type="scientific">Granulicatella seriolae</name>
    <dbReference type="NCBI Taxonomy" id="2967226"/>
    <lineage>
        <taxon>Bacteria</taxon>
        <taxon>Bacillati</taxon>
        <taxon>Bacillota</taxon>
        <taxon>Bacilli</taxon>
        <taxon>Lactobacillales</taxon>
        <taxon>Carnobacteriaceae</taxon>
        <taxon>Granulicatella</taxon>
    </lineage>
</organism>
<reference evidence="2" key="3">
    <citation type="journal article" date="2023" name="Microbiol. Resour. Announc.">
        <title>Draft Genome Sequence of Granulicatella sp. Strain S8, Isolated from a Marine Fish, Seriola quinqueradiata.</title>
        <authorList>
            <person name="Lee M."/>
            <person name="Farooq A."/>
            <person name="Jeong J.B."/>
            <person name="Jung M.Y."/>
        </authorList>
    </citation>
    <scope>NUCLEOTIDE SEQUENCE</scope>
    <source>
        <strain evidence="2">S8</strain>
    </source>
</reference>
<evidence type="ECO:0000256" key="1">
    <source>
        <dbReference type="SAM" id="Phobius"/>
    </source>
</evidence>
<keyword evidence="1" id="KW-0472">Membrane</keyword>
<feature type="transmembrane region" description="Helical" evidence="1">
    <location>
        <begin position="24"/>
        <end position="47"/>
    </location>
</feature>
<evidence type="ECO:0000313" key="3">
    <source>
        <dbReference type="Proteomes" id="UP001059480"/>
    </source>
</evidence>
<evidence type="ECO:0000313" key="2">
    <source>
        <dbReference type="EMBL" id="MCQ9210804.1"/>
    </source>
</evidence>
<sequence>MEITGSGQITKKDIWVSLKYSYKYILLTPLGSIIIFTCLAMIFLNHYFDIAFYGYFDSWQIISIVASILIILLVLAEMIKQFKGKKLNLGRQETVLIDLSGITISSKSPLQREEYRIDWNVVEDIQLKKGYLHIYTKPASKLHFFIPLRYFSEGNLLETIHQIQASSEVKNQ</sequence>
<reference evidence="2" key="1">
    <citation type="submission" date="2022-07" db="EMBL/GenBank/DDBJ databases">
        <authorList>
            <person name="Jung M.-Y."/>
            <person name="Lee M."/>
        </authorList>
    </citation>
    <scope>NUCLEOTIDE SEQUENCE</scope>
    <source>
        <strain evidence="2">S8</strain>
    </source>
</reference>